<organism evidence="3 4">
    <name type="scientific">Trichomonas vaginalis (strain ATCC PRA-98 / G3)</name>
    <dbReference type="NCBI Taxonomy" id="412133"/>
    <lineage>
        <taxon>Eukaryota</taxon>
        <taxon>Metamonada</taxon>
        <taxon>Parabasalia</taxon>
        <taxon>Trichomonadida</taxon>
        <taxon>Trichomonadidae</taxon>
        <taxon>Trichomonas</taxon>
    </lineage>
</organism>
<sequence length="307" mass="35499">MFYEKFPLVPSSNISPIFQYFLRKEFNINIGDQNYPKLKIYEVENYFIEVHLENTIYRAIMDNNKESFIVFIENERFDKNQKLKSDFYPESDEGYTLLELCCYHGAVDCFKLLRSKFKSEITPKCLEFSFLGGNPEIMTECLKEQEPNKECMKYAIASHNIDFVTFLVNEYDLEIDCDKCSDFYNLQAFFAYFDQTNRINKCFILSPLFNITSLCEYFLGLGADINAKSRYGATALHAAAVKNSKEMVQYLISLGADVTLKDKDGSTPLHFAVAFNTIDVVRQLISCGADINAKDNDGQSVLFFRRR</sequence>
<feature type="repeat" description="ANK" evidence="1">
    <location>
        <begin position="264"/>
        <end position="296"/>
    </location>
</feature>
<dbReference type="PANTHER" id="PTHR24182:SF13">
    <property type="entry name" value="LD18443P"/>
    <property type="match status" value="1"/>
</dbReference>
<dbReference type="SUPFAM" id="SSF48403">
    <property type="entry name" value="Ankyrin repeat"/>
    <property type="match status" value="1"/>
</dbReference>
<keyword evidence="1" id="KW-0040">ANK repeat</keyword>
<reference evidence="3" key="2">
    <citation type="journal article" date="2007" name="Science">
        <title>Draft genome sequence of the sexually transmitted pathogen Trichomonas vaginalis.</title>
        <authorList>
            <person name="Carlton J.M."/>
            <person name="Hirt R.P."/>
            <person name="Silva J.C."/>
            <person name="Delcher A.L."/>
            <person name="Schatz M."/>
            <person name="Zhao Q."/>
            <person name="Wortman J.R."/>
            <person name="Bidwell S.L."/>
            <person name="Alsmark U.C.M."/>
            <person name="Besteiro S."/>
            <person name="Sicheritz-Ponten T."/>
            <person name="Noel C.J."/>
            <person name="Dacks J.B."/>
            <person name="Foster P.G."/>
            <person name="Simillion C."/>
            <person name="Van de Peer Y."/>
            <person name="Miranda-Saavedra D."/>
            <person name="Barton G.J."/>
            <person name="Westrop G.D."/>
            <person name="Mueller S."/>
            <person name="Dessi D."/>
            <person name="Fiori P.L."/>
            <person name="Ren Q."/>
            <person name="Paulsen I."/>
            <person name="Zhang H."/>
            <person name="Bastida-Corcuera F.D."/>
            <person name="Simoes-Barbosa A."/>
            <person name="Brown M.T."/>
            <person name="Hayes R.D."/>
            <person name="Mukherjee M."/>
            <person name="Okumura C.Y."/>
            <person name="Schneider R."/>
            <person name="Smith A.J."/>
            <person name="Vanacova S."/>
            <person name="Villalvazo M."/>
            <person name="Haas B.J."/>
            <person name="Pertea M."/>
            <person name="Feldblyum T.V."/>
            <person name="Utterback T.R."/>
            <person name="Shu C.L."/>
            <person name="Osoegawa K."/>
            <person name="de Jong P.J."/>
            <person name="Hrdy I."/>
            <person name="Horvathova L."/>
            <person name="Zubacova Z."/>
            <person name="Dolezal P."/>
            <person name="Malik S.B."/>
            <person name="Logsdon J.M. Jr."/>
            <person name="Henze K."/>
            <person name="Gupta A."/>
            <person name="Wang C.C."/>
            <person name="Dunne R.L."/>
            <person name="Upcroft J.A."/>
            <person name="Upcroft P."/>
            <person name="White O."/>
            <person name="Salzberg S.L."/>
            <person name="Tang P."/>
            <person name="Chiu C.-H."/>
            <person name="Lee Y.-S."/>
            <person name="Embley T.M."/>
            <person name="Coombs G.H."/>
            <person name="Mottram J.C."/>
            <person name="Tachezy J."/>
            <person name="Fraser-Liggett C.M."/>
            <person name="Johnson P.J."/>
        </authorList>
    </citation>
    <scope>NUCLEOTIDE SEQUENCE [LARGE SCALE GENOMIC DNA]</scope>
    <source>
        <strain evidence="3">G3</strain>
    </source>
</reference>
<keyword evidence="4" id="KW-1185">Reference proteome</keyword>
<dbReference type="Pfam" id="PF12796">
    <property type="entry name" value="Ank_2"/>
    <property type="match status" value="1"/>
</dbReference>
<dbReference type="PANTHER" id="PTHR24182">
    <property type="entry name" value="ANKYRIN REPEAT AND SOCS BOX CONTAINING 4"/>
    <property type="match status" value="1"/>
</dbReference>
<dbReference type="eggNOG" id="KOG4412">
    <property type="taxonomic scope" value="Eukaryota"/>
</dbReference>
<evidence type="ECO:0000313" key="3">
    <source>
        <dbReference type="EMBL" id="EAY16911.1"/>
    </source>
</evidence>
<dbReference type="SMART" id="SM00248">
    <property type="entry name" value="ANK"/>
    <property type="match status" value="4"/>
</dbReference>
<reference evidence="3" key="1">
    <citation type="submission" date="2006-10" db="EMBL/GenBank/DDBJ databases">
        <authorList>
            <person name="Amadeo P."/>
            <person name="Zhao Q."/>
            <person name="Wortman J."/>
            <person name="Fraser-Liggett C."/>
            <person name="Carlton J."/>
        </authorList>
    </citation>
    <scope>NUCLEOTIDE SEQUENCE</scope>
    <source>
        <strain evidence="3">G3</strain>
    </source>
</reference>
<dbReference type="Gene3D" id="1.25.40.20">
    <property type="entry name" value="Ankyrin repeat-containing domain"/>
    <property type="match status" value="1"/>
</dbReference>
<dbReference type="Proteomes" id="UP000001542">
    <property type="component" value="Unassembled WGS sequence"/>
</dbReference>
<gene>
    <name evidence="3" type="ORF">TVAG_150620</name>
</gene>
<dbReference type="PROSITE" id="PS50088">
    <property type="entry name" value="ANK_REPEAT"/>
    <property type="match status" value="2"/>
</dbReference>
<dbReference type="InterPro" id="IPR036770">
    <property type="entry name" value="Ankyrin_rpt-contain_sf"/>
</dbReference>
<dbReference type="InParanoid" id="A2DRW4"/>
<dbReference type="PRINTS" id="PR01415">
    <property type="entry name" value="ANKYRIN"/>
</dbReference>
<dbReference type="Pfam" id="PF11929">
    <property type="entry name" value="DUF3447"/>
    <property type="match status" value="1"/>
</dbReference>
<evidence type="ECO:0000313" key="4">
    <source>
        <dbReference type="Proteomes" id="UP000001542"/>
    </source>
</evidence>
<dbReference type="VEuPathDB" id="TrichDB:TVAGG3_0978520"/>
<dbReference type="EMBL" id="DS113237">
    <property type="protein sequence ID" value="EAY16911.1"/>
    <property type="molecule type" value="Genomic_DNA"/>
</dbReference>
<dbReference type="VEuPathDB" id="TrichDB:TVAG_150620"/>
<dbReference type="STRING" id="5722.A2DRW4"/>
<dbReference type="InterPro" id="IPR020683">
    <property type="entry name" value="DUF3447"/>
</dbReference>
<feature type="repeat" description="ANK" evidence="1">
    <location>
        <begin position="231"/>
        <end position="263"/>
    </location>
</feature>
<dbReference type="KEGG" id="tva:4774923"/>
<protein>
    <recommendedName>
        <fullName evidence="2">DUF3447 domain-containing protein</fullName>
    </recommendedName>
</protein>
<evidence type="ECO:0000256" key="1">
    <source>
        <dbReference type="PROSITE-ProRule" id="PRU00023"/>
    </source>
</evidence>
<evidence type="ECO:0000259" key="2">
    <source>
        <dbReference type="Pfam" id="PF11929"/>
    </source>
</evidence>
<accession>A2DRW4</accession>
<dbReference type="PROSITE" id="PS50297">
    <property type="entry name" value="ANK_REP_REGION"/>
    <property type="match status" value="2"/>
</dbReference>
<dbReference type="InterPro" id="IPR002110">
    <property type="entry name" value="Ankyrin_rpt"/>
</dbReference>
<proteinExistence type="predicted"/>
<dbReference type="AlphaFoldDB" id="A2DRW4"/>
<feature type="domain" description="DUF3447" evidence="2">
    <location>
        <begin position="117"/>
        <end position="192"/>
    </location>
</feature>
<dbReference type="SMR" id="A2DRW4"/>
<dbReference type="OrthoDB" id="341259at2759"/>
<name>A2DRW4_TRIV3</name>
<dbReference type="RefSeq" id="XP_001329134.1">
    <property type="nucleotide sequence ID" value="XM_001329099.1"/>
</dbReference>